<evidence type="ECO:0008006" key="3">
    <source>
        <dbReference type="Google" id="ProtNLM"/>
    </source>
</evidence>
<gene>
    <name evidence="1" type="ORF">FCL38_07815</name>
</gene>
<dbReference type="Proteomes" id="UP000298763">
    <property type="component" value="Chromosome"/>
</dbReference>
<sequence>MVIGLVMRFPWFWFFGVGHRPYGVGHRFGFGVGHRLPGVGHRPYGVGHRFGFGVGHRLPGVGHRFLVDAAENRCPTPEGVRHQALGRVRN</sequence>
<accession>A0ABX5UIZ9</accession>
<organism evidence="1 2">
    <name type="scientific">Pseudoduganella umbonata</name>
    <dbReference type="NCBI Taxonomy" id="864828"/>
    <lineage>
        <taxon>Bacteria</taxon>
        <taxon>Pseudomonadati</taxon>
        <taxon>Pseudomonadota</taxon>
        <taxon>Betaproteobacteria</taxon>
        <taxon>Burkholderiales</taxon>
        <taxon>Oxalobacteraceae</taxon>
        <taxon>Telluria group</taxon>
        <taxon>Pseudoduganella</taxon>
    </lineage>
</organism>
<name>A0ABX5UIZ9_9BURK</name>
<keyword evidence="2" id="KW-1185">Reference proteome</keyword>
<proteinExistence type="predicted"/>
<reference evidence="1 2" key="1">
    <citation type="submission" date="2019-05" db="EMBL/GenBank/DDBJ databases">
        <title>Draft Genome Sequences of Six Type Strains of the Genus Massilia.</title>
        <authorList>
            <person name="Miess H."/>
            <person name="Frediansyhah A."/>
            <person name="Gross H."/>
        </authorList>
    </citation>
    <scope>NUCLEOTIDE SEQUENCE [LARGE SCALE GENOMIC DNA]</scope>
    <source>
        <strain evidence="1 2">DSMZ 26121</strain>
    </source>
</reference>
<dbReference type="EMBL" id="CP040017">
    <property type="protein sequence ID" value="QCP10346.1"/>
    <property type="molecule type" value="Genomic_DNA"/>
</dbReference>
<protein>
    <recommendedName>
        <fullName evidence="3">Secreted protein</fullName>
    </recommendedName>
</protein>
<evidence type="ECO:0000313" key="2">
    <source>
        <dbReference type="Proteomes" id="UP000298763"/>
    </source>
</evidence>
<evidence type="ECO:0000313" key="1">
    <source>
        <dbReference type="EMBL" id="QCP10346.1"/>
    </source>
</evidence>